<reference evidence="9 11" key="2">
    <citation type="submission" date="2013-03" db="EMBL/GenBank/DDBJ databases">
        <title>The Genome Sequence of Enterococcus gilvus ATCC BAA-350 (PacBio/Illumina hybrid assembly).</title>
        <authorList>
            <consortium name="The Broad Institute Genomics Platform"/>
            <consortium name="The Broad Institute Genome Sequencing Center for Infectious Disease"/>
            <person name="Earl A."/>
            <person name="Russ C."/>
            <person name="Gilmore M."/>
            <person name="Surin D."/>
            <person name="Walker B."/>
            <person name="Young S."/>
            <person name="Zeng Q."/>
            <person name="Gargeya S."/>
            <person name="Fitzgerald M."/>
            <person name="Haas B."/>
            <person name="Abouelleil A."/>
            <person name="Allen A.W."/>
            <person name="Alvarado L."/>
            <person name="Arachchi H.M."/>
            <person name="Berlin A.M."/>
            <person name="Chapman S.B."/>
            <person name="Gainer-Dewar J."/>
            <person name="Goldberg J."/>
            <person name="Griggs A."/>
            <person name="Gujja S."/>
            <person name="Hansen M."/>
            <person name="Howarth C."/>
            <person name="Imamovic A."/>
            <person name="Ireland A."/>
            <person name="Larimer J."/>
            <person name="McCowan C."/>
            <person name="Murphy C."/>
            <person name="Pearson M."/>
            <person name="Poon T.W."/>
            <person name="Priest M."/>
            <person name="Roberts A."/>
            <person name="Saif S."/>
            <person name="Shea T."/>
            <person name="Sisk P."/>
            <person name="Sykes S."/>
            <person name="Wortman J."/>
            <person name="Nusbaum C."/>
            <person name="Birren B."/>
        </authorList>
    </citation>
    <scope>NUCLEOTIDE SEQUENCE [LARGE SCALE GENOMIC DNA]</scope>
    <source>
        <strain evidence="9 11">ATCC BAA-350</strain>
    </source>
</reference>
<dbReference type="EMBL" id="AJDQ01000006">
    <property type="protein sequence ID" value="EOI57067.1"/>
    <property type="molecule type" value="Genomic_DNA"/>
</dbReference>
<dbReference type="Gene3D" id="2.60.40.740">
    <property type="match status" value="1"/>
</dbReference>
<keyword evidence="4" id="KW-0812">Transmembrane</keyword>
<dbReference type="OrthoDB" id="2178703at2"/>
<feature type="domain" description="Gram-positive pilin subunit D1 N-terminal" evidence="6">
    <location>
        <begin position="35"/>
        <end position="191"/>
    </location>
</feature>
<dbReference type="Proteomes" id="UP000014160">
    <property type="component" value="Unassembled WGS sequence"/>
</dbReference>
<dbReference type="NCBIfam" id="TIGR04226">
    <property type="entry name" value="RrgB_K2N_iso_D2"/>
    <property type="match status" value="1"/>
</dbReference>
<evidence type="ECO:0000259" key="7">
    <source>
        <dbReference type="Pfam" id="PF17802"/>
    </source>
</evidence>
<feature type="chain" id="PRO_5039022120" evidence="5">
    <location>
        <begin position="23"/>
        <end position="532"/>
    </location>
</feature>
<keyword evidence="2" id="KW-0964">Secreted</keyword>
<dbReference type="NCBIfam" id="TIGR01167">
    <property type="entry name" value="LPXTG_anchor"/>
    <property type="match status" value="1"/>
</dbReference>
<dbReference type="InterPro" id="IPR013783">
    <property type="entry name" value="Ig-like_fold"/>
</dbReference>
<feature type="domain" description="SpaA-like prealbumin fold" evidence="7">
    <location>
        <begin position="386"/>
        <end position="481"/>
    </location>
</feature>
<gene>
    <name evidence="9" type="ORF">I592_02686</name>
    <name evidence="8" type="ORF">UKC_01281</name>
</gene>
<dbReference type="PANTHER" id="PTHR36108:SF13">
    <property type="entry name" value="COLOSSIN-B-RELATED"/>
    <property type="match status" value="1"/>
</dbReference>
<sequence>MKNKKKWVAILTALVCMVPLLAGVLGGGDSAHAADSVNVTLHKKKMDEFPNSSLENTGKEMSEFDRYEGLQGVTFSAWDITEDFYSELDATLDGTETDAEYNAKAKLIMDQFDLTNAANATQVGSDQTTDANGEANFANLPAKNADGSYKVYYFEEHAQTGVVIGSYKLILMLPMKDGNTELTNIHLYPKNKVETEKPKKELVDENGDPLPPRPNGAYDYEVGQEIYYRATFQIPSQIGDILSNGTPRYSKLAFSDAVDQTGVKFEEISQITMNGAPINAAEFLGAPYATTTYTNDGADFSGYAGFDVSMNLDGTAGAATANYLSQYAGQMMTIYYTVSFTEETPVDLDINNEFTVTMNHDGGSDEVKTNDPVVPPITTGGKKFFKYTDGSSKEALPGAEFVVIREINGVDHYLTADATSMTWTAVGANEDYATATKYVSGADGRFQVTGLEYGTYYLRETKAPNGYSKLQNDVEFTVARGSFNAAAQEIENVTKGGSLPSTGGMGIIAFIVIGLGLMGAAIVRYRRVQFEA</sequence>
<accession>R2Y418</accession>
<feature type="transmembrane region" description="Helical" evidence="4">
    <location>
        <begin position="503"/>
        <end position="523"/>
    </location>
</feature>
<dbReference type="Pfam" id="PF16555">
    <property type="entry name" value="GramPos_pilinD1"/>
    <property type="match status" value="1"/>
</dbReference>
<evidence type="ECO:0000256" key="4">
    <source>
        <dbReference type="SAM" id="Phobius"/>
    </source>
</evidence>
<evidence type="ECO:0000259" key="6">
    <source>
        <dbReference type="Pfam" id="PF16555"/>
    </source>
</evidence>
<dbReference type="PANTHER" id="PTHR36108">
    <property type="entry name" value="COLOSSIN-B-RELATED"/>
    <property type="match status" value="1"/>
</dbReference>
<reference evidence="8 10" key="1">
    <citation type="submission" date="2013-02" db="EMBL/GenBank/DDBJ databases">
        <title>The Genome Sequence of Enterococcus gilvus ATCC BAA-350.</title>
        <authorList>
            <consortium name="The Broad Institute Genome Sequencing Platform"/>
            <consortium name="The Broad Institute Genome Sequencing Center for Infectious Disease"/>
            <person name="Earl A.M."/>
            <person name="Gilmore M.S."/>
            <person name="Lebreton F."/>
            <person name="Walker B."/>
            <person name="Young S.K."/>
            <person name="Zeng Q."/>
            <person name="Gargeya S."/>
            <person name="Fitzgerald M."/>
            <person name="Haas B."/>
            <person name="Abouelleil A."/>
            <person name="Alvarado L."/>
            <person name="Arachchi H.M."/>
            <person name="Berlin A.M."/>
            <person name="Chapman S.B."/>
            <person name="Dewar J."/>
            <person name="Goldberg J."/>
            <person name="Griggs A."/>
            <person name="Gujja S."/>
            <person name="Hansen M."/>
            <person name="Howarth C."/>
            <person name="Imamovic A."/>
            <person name="Larimer J."/>
            <person name="McCowan C."/>
            <person name="Murphy C."/>
            <person name="Neiman D."/>
            <person name="Pearson M."/>
            <person name="Priest M."/>
            <person name="Roberts A."/>
            <person name="Saif S."/>
            <person name="Shea T."/>
            <person name="Sisk P."/>
            <person name="Sykes S."/>
            <person name="Wortman J."/>
            <person name="Nusbaum C."/>
            <person name="Birren B."/>
        </authorList>
    </citation>
    <scope>NUCLEOTIDE SEQUENCE [LARGE SCALE GENOMIC DNA]</scope>
    <source>
        <strain evidence="8 10">ATCC BAA-350</strain>
    </source>
</reference>
<evidence type="ECO:0000313" key="11">
    <source>
        <dbReference type="Proteomes" id="UP000014160"/>
    </source>
</evidence>
<evidence type="ECO:0000256" key="3">
    <source>
        <dbReference type="ARBA" id="ARBA00022729"/>
    </source>
</evidence>
<dbReference type="Proteomes" id="UP000013750">
    <property type="component" value="Unassembled WGS sequence"/>
</dbReference>
<keyword evidence="4" id="KW-0472">Membrane</keyword>
<keyword evidence="11" id="KW-1185">Reference proteome</keyword>
<dbReference type="InterPro" id="IPR032364">
    <property type="entry name" value="GramPos_pilinD1_N"/>
</dbReference>
<dbReference type="AlphaFoldDB" id="R2Y418"/>
<evidence type="ECO:0000256" key="2">
    <source>
        <dbReference type="ARBA" id="ARBA00022525"/>
    </source>
</evidence>
<evidence type="ECO:0000256" key="1">
    <source>
        <dbReference type="ARBA" id="ARBA00007257"/>
    </source>
</evidence>
<dbReference type="HOGENOM" id="CLU_029024_1_1_9"/>
<dbReference type="InterPro" id="IPR026466">
    <property type="entry name" value="Fim_isopep_form_D2_dom"/>
</dbReference>
<dbReference type="eggNOG" id="COG4932">
    <property type="taxonomic scope" value="Bacteria"/>
</dbReference>
<dbReference type="PATRIC" id="fig|1158614.3.peg.1290"/>
<dbReference type="RefSeq" id="WP_010779700.1">
    <property type="nucleotide sequence ID" value="NZ_ASWH01000001.1"/>
</dbReference>
<evidence type="ECO:0000313" key="9">
    <source>
        <dbReference type="EMBL" id="EOW83359.1"/>
    </source>
</evidence>
<evidence type="ECO:0000256" key="5">
    <source>
        <dbReference type="SAM" id="SignalP"/>
    </source>
</evidence>
<name>R2Y418_9ENTE</name>
<dbReference type="EMBL" id="ASWH01000001">
    <property type="protein sequence ID" value="EOW83359.1"/>
    <property type="molecule type" value="Genomic_DNA"/>
</dbReference>
<keyword evidence="3 5" id="KW-0732">Signal</keyword>
<protein>
    <submittedName>
        <fullName evidence="8">Fimbrial isopeptide formation D2 domain-containing protein</fullName>
    </submittedName>
</protein>
<evidence type="ECO:0000313" key="8">
    <source>
        <dbReference type="EMBL" id="EOI57067.1"/>
    </source>
</evidence>
<dbReference type="NCBIfam" id="NF033902">
    <property type="entry name" value="iso_D2_wall_anc"/>
    <property type="match status" value="1"/>
</dbReference>
<feature type="signal peptide" evidence="5">
    <location>
        <begin position="1"/>
        <end position="22"/>
    </location>
</feature>
<comment type="similarity">
    <text evidence="1">Belongs to the serine-aspartate repeat-containing protein (SDr) family.</text>
</comment>
<dbReference type="Pfam" id="PF17802">
    <property type="entry name" value="SpaA"/>
    <property type="match status" value="1"/>
</dbReference>
<organism evidence="8 10">
    <name type="scientific">Enterococcus gilvus ATCC BAA-350</name>
    <dbReference type="NCBI Taxonomy" id="1158614"/>
    <lineage>
        <taxon>Bacteria</taxon>
        <taxon>Bacillati</taxon>
        <taxon>Bacillota</taxon>
        <taxon>Bacilli</taxon>
        <taxon>Lactobacillales</taxon>
        <taxon>Enterococcaceae</taxon>
        <taxon>Enterococcus</taxon>
    </lineage>
</organism>
<keyword evidence="4" id="KW-1133">Transmembrane helix</keyword>
<comment type="caution">
    <text evidence="8">The sequence shown here is derived from an EMBL/GenBank/DDBJ whole genome shotgun (WGS) entry which is preliminary data.</text>
</comment>
<dbReference type="InterPro" id="IPR041033">
    <property type="entry name" value="SpaA_PFL_dom_1"/>
</dbReference>
<proteinExistence type="inferred from homology"/>
<dbReference type="InterPro" id="IPR048052">
    <property type="entry name" value="FM1-like"/>
</dbReference>
<evidence type="ECO:0000313" key="10">
    <source>
        <dbReference type="Proteomes" id="UP000013750"/>
    </source>
</evidence>
<dbReference type="Gene3D" id="2.60.40.10">
    <property type="entry name" value="Immunoglobulins"/>
    <property type="match status" value="2"/>
</dbReference>
<dbReference type="SUPFAM" id="SSF49478">
    <property type="entry name" value="Cna protein B-type domain"/>
    <property type="match status" value="1"/>
</dbReference>